<organism evidence="1 2">
    <name type="scientific">Zasmidium cellare</name>
    <name type="common">Wine cellar mold</name>
    <name type="synonym">Racodium cellare</name>
    <dbReference type="NCBI Taxonomy" id="395010"/>
    <lineage>
        <taxon>Eukaryota</taxon>
        <taxon>Fungi</taxon>
        <taxon>Dikarya</taxon>
        <taxon>Ascomycota</taxon>
        <taxon>Pezizomycotina</taxon>
        <taxon>Dothideomycetes</taxon>
        <taxon>Dothideomycetidae</taxon>
        <taxon>Mycosphaerellales</taxon>
        <taxon>Mycosphaerellaceae</taxon>
        <taxon>Zasmidium</taxon>
    </lineage>
</organism>
<reference evidence="1 2" key="1">
    <citation type="journal article" date="2023" name="G3 (Bethesda)">
        <title>A chromosome-level genome assembly of Zasmidium syzygii isolated from banana leaves.</title>
        <authorList>
            <person name="van Westerhoven A.C."/>
            <person name="Mehrabi R."/>
            <person name="Talebi R."/>
            <person name="Steentjes M.B.F."/>
            <person name="Corcolon B."/>
            <person name="Chong P.A."/>
            <person name="Kema G.H.J."/>
            <person name="Seidl M.F."/>
        </authorList>
    </citation>
    <scope>NUCLEOTIDE SEQUENCE [LARGE SCALE GENOMIC DNA]</scope>
    <source>
        <strain evidence="1 2">P124</strain>
    </source>
</reference>
<dbReference type="EMBL" id="JAXOVC010000006">
    <property type="protein sequence ID" value="KAK4500803.1"/>
    <property type="molecule type" value="Genomic_DNA"/>
</dbReference>
<evidence type="ECO:0000313" key="1">
    <source>
        <dbReference type="EMBL" id="KAK4500803.1"/>
    </source>
</evidence>
<comment type="caution">
    <text evidence="1">The sequence shown here is derived from an EMBL/GenBank/DDBJ whole genome shotgun (WGS) entry which is preliminary data.</text>
</comment>
<gene>
    <name evidence="1" type="ORF">PRZ48_008995</name>
</gene>
<evidence type="ECO:0000313" key="2">
    <source>
        <dbReference type="Proteomes" id="UP001305779"/>
    </source>
</evidence>
<accession>A0ABR0EI44</accession>
<proteinExistence type="predicted"/>
<sequence>MIIESSQLHPAHATPIFLLVTNTLAGISTPFKLNKRSPMGGFERRLIDPMELDACFERPLQLNHLDEKLPVLRKVWGTSFEVRT</sequence>
<protein>
    <submittedName>
        <fullName evidence="1">Uncharacterized protein</fullName>
    </submittedName>
</protein>
<keyword evidence="2" id="KW-1185">Reference proteome</keyword>
<dbReference type="Proteomes" id="UP001305779">
    <property type="component" value="Unassembled WGS sequence"/>
</dbReference>
<name>A0ABR0EI44_ZASCE</name>